<dbReference type="EMBL" id="FIZP01000003">
    <property type="protein sequence ID" value="CZE47589.1"/>
    <property type="molecule type" value="Genomic_DNA"/>
</dbReference>
<evidence type="ECO:0000313" key="2">
    <source>
        <dbReference type="EMBL" id="CZE47589.1"/>
    </source>
</evidence>
<gene>
    <name evidence="2" type="primary">ctsG</name>
    <name evidence="2" type="ORF">ERS672216_00974</name>
</gene>
<evidence type="ECO:0000256" key="1">
    <source>
        <dbReference type="SAM" id="Phobius"/>
    </source>
</evidence>
<accession>A0A128ER27</accession>
<organism evidence="2 3">
    <name type="scientific">Campylobacter geochelonis</name>
    <dbReference type="NCBI Taxonomy" id="1780362"/>
    <lineage>
        <taxon>Bacteria</taxon>
        <taxon>Pseudomonadati</taxon>
        <taxon>Campylobacterota</taxon>
        <taxon>Epsilonproteobacteria</taxon>
        <taxon>Campylobacterales</taxon>
        <taxon>Campylobacteraceae</taxon>
        <taxon>Campylobacter</taxon>
    </lineage>
</organism>
<evidence type="ECO:0000313" key="3">
    <source>
        <dbReference type="Proteomes" id="UP000069632"/>
    </source>
</evidence>
<feature type="transmembrane region" description="Helical" evidence="1">
    <location>
        <begin position="6"/>
        <end position="24"/>
    </location>
</feature>
<sequence length="145" mass="16863">MKRAFTLNQVIFIVILGFIGYKFIYPKFLAKTEDVTSSFASIKELSTAINDIRQYYAKYGEFSTIEIMTYVRNFENNSAKLEFNKPVRYGIKQSEGTHYCTLFEVKESDRNKEIVLTPTDDGSKICKDFIADDRYKALQKVNLDF</sequence>
<dbReference type="RefSeq" id="WP_075494728.1">
    <property type="nucleotide sequence ID" value="NZ_CP053844.1"/>
</dbReference>
<dbReference type="OrthoDB" id="9993692at2"/>
<keyword evidence="1" id="KW-0472">Membrane</keyword>
<keyword evidence="1" id="KW-1133">Transmembrane helix</keyword>
<reference evidence="2 3" key="1">
    <citation type="submission" date="2016-02" db="EMBL/GenBank/DDBJ databases">
        <authorList>
            <consortium name="Pathogen Informatics"/>
        </authorList>
    </citation>
    <scope>NUCLEOTIDE SEQUENCE [LARGE SCALE GENOMIC DNA]</scope>
    <source>
        <strain evidence="2 3">RC20</strain>
    </source>
</reference>
<proteinExistence type="predicted"/>
<keyword evidence="3" id="KW-1185">Reference proteome</keyword>
<dbReference type="AlphaFoldDB" id="A0A128ER27"/>
<protein>
    <submittedName>
        <fullName evidence="2">Transformation system protein CtsG</fullName>
    </submittedName>
</protein>
<dbReference type="Proteomes" id="UP000069632">
    <property type="component" value="Unassembled WGS sequence"/>
</dbReference>
<name>A0A128ER27_9BACT</name>
<keyword evidence="1" id="KW-0812">Transmembrane</keyword>